<proteinExistence type="predicted"/>
<organism evidence="1 2">
    <name type="scientific">Ambispora gerdemannii</name>
    <dbReference type="NCBI Taxonomy" id="144530"/>
    <lineage>
        <taxon>Eukaryota</taxon>
        <taxon>Fungi</taxon>
        <taxon>Fungi incertae sedis</taxon>
        <taxon>Mucoromycota</taxon>
        <taxon>Glomeromycotina</taxon>
        <taxon>Glomeromycetes</taxon>
        <taxon>Archaeosporales</taxon>
        <taxon>Ambisporaceae</taxon>
        <taxon>Ambispora</taxon>
    </lineage>
</organism>
<protein>
    <submittedName>
        <fullName evidence="1">6152_t:CDS:1</fullName>
    </submittedName>
</protein>
<dbReference type="Proteomes" id="UP000789831">
    <property type="component" value="Unassembled WGS sequence"/>
</dbReference>
<sequence length="65" mass="7528">MSETADIFPIKFKVRDDPVEKTFAIDIPRKDKVSDVKEKVKSKLASRLKEKSAEDINLYVEYPIN</sequence>
<dbReference type="EMBL" id="CAJVPL010002025">
    <property type="protein sequence ID" value="CAG8596711.1"/>
    <property type="molecule type" value="Genomic_DNA"/>
</dbReference>
<comment type="caution">
    <text evidence="1">The sequence shown here is derived from an EMBL/GenBank/DDBJ whole genome shotgun (WGS) entry which is preliminary data.</text>
</comment>
<dbReference type="AlphaFoldDB" id="A0A9N9CE83"/>
<evidence type="ECO:0000313" key="2">
    <source>
        <dbReference type="Proteomes" id="UP000789831"/>
    </source>
</evidence>
<reference evidence="1" key="1">
    <citation type="submission" date="2021-06" db="EMBL/GenBank/DDBJ databases">
        <authorList>
            <person name="Kallberg Y."/>
            <person name="Tangrot J."/>
            <person name="Rosling A."/>
        </authorList>
    </citation>
    <scope>NUCLEOTIDE SEQUENCE</scope>
    <source>
        <strain evidence="1">MT106</strain>
    </source>
</reference>
<accession>A0A9N9CE83</accession>
<evidence type="ECO:0000313" key="1">
    <source>
        <dbReference type="EMBL" id="CAG8596711.1"/>
    </source>
</evidence>
<keyword evidence="2" id="KW-1185">Reference proteome</keyword>
<gene>
    <name evidence="1" type="ORF">AGERDE_LOCUS8886</name>
</gene>
<name>A0A9N9CE83_9GLOM</name>
<feature type="non-terminal residue" evidence="1">
    <location>
        <position position="65"/>
    </location>
</feature>